<dbReference type="AlphaFoldDB" id="A0A3N4HL09"/>
<evidence type="ECO:0000313" key="3">
    <source>
        <dbReference type="Proteomes" id="UP000275078"/>
    </source>
</evidence>
<dbReference type="Proteomes" id="UP000275078">
    <property type="component" value="Unassembled WGS sequence"/>
</dbReference>
<gene>
    <name evidence="2" type="ORF">BJ508DRAFT_334924</name>
</gene>
<name>A0A3N4HL09_ASCIM</name>
<organism evidence="2 3">
    <name type="scientific">Ascobolus immersus RN42</name>
    <dbReference type="NCBI Taxonomy" id="1160509"/>
    <lineage>
        <taxon>Eukaryota</taxon>
        <taxon>Fungi</taxon>
        <taxon>Dikarya</taxon>
        <taxon>Ascomycota</taxon>
        <taxon>Pezizomycotina</taxon>
        <taxon>Pezizomycetes</taxon>
        <taxon>Pezizales</taxon>
        <taxon>Ascobolaceae</taxon>
        <taxon>Ascobolus</taxon>
    </lineage>
</organism>
<feature type="region of interest" description="Disordered" evidence="1">
    <location>
        <begin position="1"/>
        <end position="37"/>
    </location>
</feature>
<accession>A0A3N4HL09</accession>
<feature type="compositionally biased region" description="Low complexity" evidence="1">
    <location>
        <begin position="22"/>
        <end position="34"/>
    </location>
</feature>
<protein>
    <submittedName>
        <fullName evidence="2">Uncharacterized protein</fullName>
    </submittedName>
</protein>
<dbReference type="EMBL" id="ML119856">
    <property type="protein sequence ID" value="RPA72570.1"/>
    <property type="molecule type" value="Genomic_DNA"/>
</dbReference>
<evidence type="ECO:0000313" key="2">
    <source>
        <dbReference type="EMBL" id="RPA72570.1"/>
    </source>
</evidence>
<keyword evidence="3" id="KW-1185">Reference proteome</keyword>
<sequence length="242" mass="26327">MSTMKPGFNPVVGGQERRDKAMAVSASASASQNAGGPAPWSKLGGLIATGDLAPLVEEKPLFVKPPTRAVAVVLPTQPTNATNANNNRRPLTQMAATNRMERAGIQATTPGQPTINIPERMVEKRPAQSVPDISVTSPSCPSDAGKTKNKGHAVKVALALYREYVKRSQFGTFDLRMTWRDFIDPRPGSKAYTTIKQLKENGRFAGIRDDLLEEEEDEDEDTAMGGRRVPFGVVFMDLYVLQ</sequence>
<evidence type="ECO:0000256" key="1">
    <source>
        <dbReference type="SAM" id="MobiDB-lite"/>
    </source>
</evidence>
<reference evidence="2 3" key="1">
    <citation type="journal article" date="2018" name="Nat. Ecol. Evol.">
        <title>Pezizomycetes genomes reveal the molecular basis of ectomycorrhizal truffle lifestyle.</title>
        <authorList>
            <person name="Murat C."/>
            <person name="Payen T."/>
            <person name="Noel B."/>
            <person name="Kuo A."/>
            <person name="Morin E."/>
            <person name="Chen J."/>
            <person name="Kohler A."/>
            <person name="Krizsan K."/>
            <person name="Balestrini R."/>
            <person name="Da Silva C."/>
            <person name="Montanini B."/>
            <person name="Hainaut M."/>
            <person name="Levati E."/>
            <person name="Barry K.W."/>
            <person name="Belfiori B."/>
            <person name="Cichocki N."/>
            <person name="Clum A."/>
            <person name="Dockter R.B."/>
            <person name="Fauchery L."/>
            <person name="Guy J."/>
            <person name="Iotti M."/>
            <person name="Le Tacon F."/>
            <person name="Lindquist E.A."/>
            <person name="Lipzen A."/>
            <person name="Malagnac F."/>
            <person name="Mello A."/>
            <person name="Molinier V."/>
            <person name="Miyauchi S."/>
            <person name="Poulain J."/>
            <person name="Riccioni C."/>
            <person name="Rubini A."/>
            <person name="Sitrit Y."/>
            <person name="Splivallo R."/>
            <person name="Traeger S."/>
            <person name="Wang M."/>
            <person name="Zifcakova L."/>
            <person name="Wipf D."/>
            <person name="Zambonelli A."/>
            <person name="Paolocci F."/>
            <person name="Nowrousian M."/>
            <person name="Ottonello S."/>
            <person name="Baldrian P."/>
            <person name="Spatafora J.W."/>
            <person name="Henrissat B."/>
            <person name="Nagy L.G."/>
            <person name="Aury J.M."/>
            <person name="Wincker P."/>
            <person name="Grigoriev I.V."/>
            <person name="Bonfante P."/>
            <person name="Martin F.M."/>
        </authorList>
    </citation>
    <scope>NUCLEOTIDE SEQUENCE [LARGE SCALE GENOMIC DNA]</scope>
    <source>
        <strain evidence="2 3">RN42</strain>
    </source>
</reference>
<feature type="region of interest" description="Disordered" evidence="1">
    <location>
        <begin position="128"/>
        <end position="148"/>
    </location>
</feature>
<proteinExistence type="predicted"/>